<evidence type="ECO:0000313" key="3">
    <source>
        <dbReference type="Proteomes" id="UP000253324"/>
    </source>
</evidence>
<feature type="signal peptide" evidence="1">
    <location>
        <begin position="1"/>
        <end position="25"/>
    </location>
</feature>
<proteinExistence type="predicted"/>
<feature type="chain" id="PRO_5016722390" description="Lipoprotein" evidence="1">
    <location>
        <begin position="26"/>
        <end position="135"/>
    </location>
</feature>
<protein>
    <recommendedName>
        <fullName evidence="4">Lipoprotein</fullName>
    </recommendedName>
</protein>
<keyword evidence="3" id="KW-1185">Reference proteome</keyword>
<dbReference type="AlphaFoldDB" id="A0A368Z4S9"/>
<sequence>MRILFRTIAPMLMAALAGCAAISYAKDNYAGISPQQYKAANGDRYTIYDNIAQSRLMIGPAGSASATEGFVKGLGLGSTPPVVYRDAAEQYLRSTERNCTAQDVTLILDPRYEVRYRCDRTRGPADVLLGPARPG</sequence>
<organism evidence="2 3">
    <name type="scientific">Phyllobacterium bourgognense</name>
    <dbReference type="NCBI Taxonomy" id="314236"/>
    <lineage>
        <taxon>Bacteria</taxon>
        <taxon>Pseudomonadati</taxon>
        <taxon>Pseudomonadota</taxon>
        <taxon>Alphaproteobacteria</taxon>
        <taxon>Hyphomicrobiales</taxon>
        <taxon>Phyllobacteriaceae</taxon>
        <taxon>Phyllobacterium</taxon>
    </lineage>
</organism>
<comment type="caution">
    <text evidence="2">The sequence shown here is derived from an EMBL/GenBank/DDBJ whole genome shotgun (WGS) entry which is preliminary data.</text>
</comment>
<gene>
    <name evidence="2" type="ORF">C7476_102447</name>
</gene>
<name>A0A368Z4S9_9HYPH</name>
<evidence type="ECO:0000256" key="1">
    <source>
        <dbReference type="SAM" id="SignalP"/>
    </source>
</evidence>
<keyword evidence="1" id="KW-0732">Signal</keyword>
<dbReference type="OrthoDB" id="8116421at2"/>
<evidence type="ECO:0008006" key="4">
    <source>
        <dbReference type="Google" id="ProtNLM"/>
    </source>
</evidence>
<dbReference type="PROSITE" id="PS51257">
    <property type="entry name" value="PROKAR_LIPOPROTEIN"/>
    <property type="match status" value="1"/>
</dbReference>
<dbReference type="EMBL" id="QPJM01000002">
    <property type="protein sequence ID" value="RCW86466.1"/>
    <property type="molecule type" value="Genomic_DNA"/>
</dbReference>
<reference evidence="2 3" key="1">
    <citation type="submission" date="2018-07" db="EMBL/GenBank/DDBJ databases">
        <title>Genomic Encyclopedia of Type Strains, Phase III (KMG-III): the genomes of soil and plant-associated and newly described type strains.</title>
        <authorList>
            <person name="Whitman W."/>
        </authorList>
    </citation>
    <scope>NUCLEOTIDE SEQUENCE [LARGE SCALE GENOMIC DNA]</scope>
    <source>
        <strain evidence="2 3">31-25a</strain>
    </source>
</reference>
<evidence type="ECO:0000313" key="2">
    <source>
        <dbReference type="EMBL" id="RCW86466.1"/>
    </source>
</evidence>
<dbReference type="RefSeq" id="WP_147274621.1">
    <property type="nucleotide sequence ID" value="NZ_QPJM01000002.1"/>
</dbReference>
<accession>A0A368Z4S9</accession>
<dbReference type="Proteomes" id="UP000253324">
    <property type="component" value="Unassembled WGS sequence"/>
</dbReference>